<evidence type="ECO:0000313" key="3">
    <source>
        <dbReference type="EMBL" id="MBC5686011.1"/>
    </source>
</evidence>
<dbReference type="RefSeq" id="WP_186854089.1">
    <property type="nucleotide sequence ID" value="NZ_JACOPG010000002.1"/>
</dbReference>
<keyword evidence="4" id="KW-1185">Reference proteome</keyword>
<dbReference type="CDD" id="cd06088">
    <property type="entry name" value="KOW_RPL14"/>
    <property type="match status" value="1"/>
</dbReference>
<dbReference type="InterPro" id="IPR008991">
    <property type="entry name" value="Translation_prot_SH3-like_sf"/>
</dbReference>
<evidence type="ECO:0000256" key="1">
    <source>
        <dbReference type="ARBA" id="ARBA00022980"/>
    </source>
</evidence>
<evidence type="ECO:0000313" key="4">
    <source>
        <dbReference type="Proteomes" id="UP000643810"/>
    </source>
</evidence>
<accession>A0ABR7GGW3</accession>
<dbReference type="InterPro" id="IPR041985">
    <property type="entry name" value="Ribosomal_eL14_KOW"/>
</dbReference>
<proteinExistence type="predicted"/>
<dbReference type="Proteomes" id="UP000643810">
    <property type="component" value="Unassembled WGS sequence"/>
</dbReference>
<organism evidence="3 4">
    <name type="scientific">Roseburia lenta</name>
    <dbReference type="NCBI Taxonomy" id="2763061"/>
    <lineage>
        <taxon>Bacteria</taxon>
        <taxon>Bacillati</taxon>
        <taxon>Bacillota</taxon>
        <taxon>Clostridia</taxon>
        <taxon>Lachnospirales</taxon>
        <taxon>Lachnospiraceae</taxon>
        <taxon>Roseburia</taxon>
    </lineage>
</organism>
<gene>
    <name evidence="3" type="ORF">H8R94_05240</name>
</gene>
<evidence type="ECO:0000256" key="2">
    <source>
        <dbReference type="ARBA" id="ARBA00023274"/>
    </source>
</evidence>
<name>A0ABR7GGW3_9FIRM</name>
<keyword evidence="2" id="KW-0687">Ribonucleoprotein</keyword>
<protein>
    <submittedName>
        <fullName evidence="3">KOW domain-containing RNA-binding protein</fullName>
    </submittedName>
</protein>
<comment type="caution">
    <text evidence="3">The sequence shown here is derived from an EMBL/GenBank/DDBJ whole genome shotgun (WGS) entry which is preliminary data.</text>
</comment>
<dbReference type="EMBL" id="JACOPG010000002">
    <property type="protein sequence ID" value="MBC5686011.1"/>
    <property type="molecule type" value="Genomic_DNA"/>
</dbReference>
<keyword evidence="1" id="KW-0689">Ribosomal protein</keyword>
<dbReference type="SUPFAM" id="SSF50104">
    <property type="entry name" value="Translation proteins SH3-like domain"/>
    <property type="match status" value="1"/>
</dbReference>
<sequence length="86" mass="9818">MDELILAKSKAGHDKNHIYLVLKRQDDIVYLVNGKTRTCDNPKKKKEKHIQPIKHLPQEILDLAKGKTMNDELVGQILDLYVGGIK</sequence>
<reference evidence="3 4" key="1">
    <citation type="submission" date="2020-08" db="EMBL/GenBank/DDBJ databases">
        <title>Genome public.</title>
        <authorList>
            <person name="Liu C."/>
            <person name="Sun Q."/>
        </authorList>
    </citation>
    <scope>NUCLEOTIDE SEQUENCE [LARGE SCALE GENOMIC DNA]</scope>
    <source>
        <strain evidence="3 4">NSJ-9</strain>
    </source>
</reference>